<name>A0AAI8L5E1_9ACTN</name>
<feature type="compositionally biased region" description="Basic residues" evidence="1">
    <location>
        <begin position="146"/>
        <end position="156"/>
    </location>
</feature>
<dbReference type="Proteomes" id="UP000265765">
    <property type="component" value="Chromosome"/>
</dbReference>
<accession>A0AAI8L5E1</accession>
<reference evidence="2 3" key="1">
    <citation type="submission" date="2018-09" db="EMBL/GenBank/DDBJ databases">
        <title>Production of Trimethoprim by Streptomyces sp. 3E-1.</title>
        <authorList>
            <person name="Kang H.J."/>
            <person name="Kim S.B."/>
        </authorList>
    </citation>
    <scope>NUCLEOTIDE SEQUENCE [LARGE SCALE GENOMIC DNA]</scope>
    <source>
        <strain evidence="2 3">3E-1</strain>
    </source>
</reference>
<protein>
    <submittedName>
        <fullName evidence="2">Uncharacterized protein</fullName>
    </submittedName>
</protein>
<dbReference type="KEGG" id="sge:DWG14_06078"/>
<evidence type="ECO:0000256" key="1">
    <source>
        <dbReference type="SAM" id="MobiDB-lite"/>
    </source>
</evidence>
<gene>
    <name evidence="2" type="ORF">DWG14_06078</name>
</gene>
<evidence type="ECO:0000313" key="2">
    <source>
        <dbReference type="EMBL" id="AYC41787.1"/>
    </source>
</evidence>
<dbReference type="EMBL" id="CP032427">
    <property type="protein sequence ID" value="AYC41787.1"/>
    <property type="molecule type" value="Genomic_DNA"/>
</dbReference>
<proteinExistence type="predicted"/>
<feature type="region of interest" description="Disordered" evidence="1">
    <location>
        <begin position="117"/>
        <end position="221"/>
    </location>
</feature>
<dbReference type="AlphaFoldDB" id="A0AAI8L5E1"/>
<organism evidence="2 3">
    <name type="scientific">Streptomyces griseorubiginosus</name>
    <dbReference type="NCBI Taxonomy" id="67304"/>
    <lineage>
        <taxon>Bacteria</taxon>
        <taxon>Bacillati</taxon>
        <taxon>Actinomycetota</taxon>
        <taxon>Actinomycetes</taxon>
        <taxon>Kitasatosporales</taxon>
        <taxon>Streptomycetaceae</taxon>
        <taxon>Streptomyces</taxon>
    </lineage>
</organism>
<evidence type="ECO:0000313" key="3">
    <source>
        <dbReference type="Proteomes" id="UP000265765"/>
    </source>
</evidence>
<sequence>MGPSHPRVREPTPRRRFIKDAPLTRAGCLWSLAVVIVLPGANARHRLRATQPTALLGCTVSGCKASPRRPTRLPTTSRMPGRLAVWHCQTPSGTVHGSCVSWWTVRLSVSGRISEAMRRSGTTATAGHSTPSGRPARRPELGRSRPVGRRRPHASQRGHVMIDRELYLSAPGPDEERARSTKSLANGGSPPDHRRPSSCPNTLALWQPRPAGRPPTRCTADADPCMTTAAWASTAPWPSRRHRIPISTSPHTAAELTGHVPENAPARMRTSHGINGDRHCDWALIDVLADDTPTEHGTGYSRLAVPMRSLPTRSSSTAAIPPSWPNPSMWSAAAGQSNRVRQEGLRPRPSQTTCWNFSLPRTFISSELRHLSRT</sequence>
<feature type="compositionally biased region" description="Polar residues" evidence="1">
    <location>
        <begin position="120"/>
        <end position="132"/>
    </location>
</feature>